<organism evidence="2">
    <name type="scientific">Salmonella enterica</name>
    <name type="common">Salmonella choleraesuis</name>
    <dbReference type="NCBI Taxonomy" id="28901"/>
    <lineage>
        <taxon>Bacteria</taxon>
        <taxon>Pseudomonadati</taxon>
        <taxon>Pseudomonadota</taxon>
        <taxon>Gammaproteobacteria</taxon>
        <taxon>Enterobacterales</taxon>
        <taxon>Enterobacteriaceae</taxon>
        <taxon>Salmonella</taxon>
    </lineage>
</organism>
<evidence type="ECO:0000313" key="2">
    <source>
        <dbReference type="EMBL" id="OHJ52723.1"/>
    </source>
</evidence>
<dbReference type="Proteomes" id="UP000866740">
    <property type="component" value="Unassembled WGS sequence"/>
</dbReference>
<dbReference type="GO" id="GO:0003677">
    <property type="term" value="F:DNA binding"/>
    <property type="evidence" value="ECO:0007669"/>
    <property type="project" value="UniProtKB-KW"/>
</dbReference>
<comment type="caution">
    <text evidence="2">The sequence shown here is derived from an EMBL/GenBank/DDBJ whole genome shotgun (WGS) entry which is preliminary data.</text>
</comment>
<proteinExistence type="predicted"/>
<keyword evidence="2" id="KW-0238">DNA-binding</keyword>
<dbReference type="AlphaFoldDB" id="A0A3F3J632"/>
<dbReference type="InterPro" id="IPR009061">
    <property type="entry name" value="DNA-bd_dom_put_sf"/>
</dbReference>
<feature type="domain" description="Helix-turn-helix" evidence="1">
    <location>
        <begin position="7"/>
        <end position="58"/>
    </location>
</feature>
<dbReference type="SUPFAM" id="SSF46955">
    <property type="entry name" value="Putative DNA-binding domain"/>
    <property type="match status" value="1"/>
</dbReference>
<dbReference type="Pfam" id="PF12728">
    <property type="entry name" value="HTH_17"/>
    <property type="match status" value="1"/>
</dbReference>
<reference evidence="2" key="1">
    <citation type="submission" date="2016-09" db="EMBL/GenBank/DDBJ databases">
        <title>Whole genome sequencing of Salmonella enterica.</title>
        <authorList>
            <person name="Bell R."/>
        </authorList>
    </citation>
    <scope>NUCLEOTIDE SEQUENCE [LARGE SCALE GENOMIC DNA]</scope>
    <source>
        <strain evidence="2">CFSAN044929</strain>
    </source>
</reference>
<dbReference type="InterPro" id="IPR041657">
    <property type="entry name" value="HTH_17"/>
</dbReference>
<gene>
    <name evidence="2" type="ORF">A7S51_11180</name>
</gene>
<accession>A0A3F3J632</accession>
<sequence>MNIKERMTRKEAADYIGVSPQTMATWACTGLVSIPYYRAGAKKVIYMKSDLDTYIESTRTLQAPPRNMKKKANQ</sequence>
<evidence type="ECO:0000259" key="1">
    <source>
        <dbReference type="Pfam" id="PF12728"/>
    </source>
</evidence>
<name>A0A3F3J632_SALER</name>
<dbReference type="EMBL" id="MLTE01000006">
    <property type="protein sequence ID" value="OHJ52723.1"/>
    <property type="molecule type" value="Genomic_DNA"/>
</dbReference>
<protein>
    <submittedName>
        <fullName evidence="2">DNA-binding protein</fullName>
    </submittedName>
</protein>
<dbReference type="RefSeq" id="WP_070801654.1">
    <property type="nucleotide sequence ID" value="NZ_MLTE01000006.1"/>
</dbReference>